<evidence type="ECO:0000259" key="15">
    <source>
        <dbReference type="PROSITE" id="PS50102"/>
    </source>
</evidence>
<dbReference type="SUPFAM" id="SSF54928">
    <property type="entry name" value="RNA-binding domain, RBD"/>
    <property type="match status" value="1"/>
</dbReference>
<feature type="compositionally biased region" description="Basic and acidic residues" evidence="14">
    <location>
        <begin position="212"/>
        <end position="221"/>
    </location>
</feature>
<dbReference type="Pfam" id="PF00098">
    <property type="entry name" value="zf-CCHC"/>
    <property type="match status" value="1"/>
</dbReference>
<keyword evidence="18" id="KW-1185">Reference proteome</keyword>
<dbReference type="InterPro" id="IPR044598">
    <property type="entry name" value="ZCRB1"/>
</dbReference>
<keyword evidence="10" id="KW-0539">Nucleus</keyword>
<dbReference type="PROSITE" id="PS50158">
    <property type="entry name" value="ZF_CCHC"/>
    <property type="match status" value="1"/>
</dbReference>
<evidence type="ECO:0000256" key="6">
    <source>
        <dbReference type="ARBA" id="ARBA00022771"/>
    </source>
</evidence>
<dbReference type="CDD" id="cd12393">
    <property type="entry name" value="RRM_ZCRB1"/>
    <property type="match status" value="1"/>
</dbReference>
<dbReference type="EMBL" id="JAHFZB010000013">
    <property type="protein sequence ID" value="KAK6482447.1"/>
    <property type="molecule type" value="Genomic_DNA"/>
</dbReference>
<dbReference type="Gene3D" id="4.10.60.10">
    <property type="entry name" value="Zinc finger, CCHC-type"/>
    <property type="match status" value="1"/>
</dbReference>
<dbReference type="PANTHER" id="PTHR46259:SF1">
    <property type="entry name" value="ZINC FINGER CCHC-TYPE AND RNA-BINDING MOTIF-CONTAINING PROTEIN 1"/>
    <property type="match status" value="1"/>
</dbReference>
<evidence type="ECO:0000256" key="12">
    <source>
        <dbReference type="PROSITE-ProRule" id="PRU00047"/>
    </source>
</evidence>
<sequence>MRFHPKNRACVIPPRSFIVRVAVCESIDRGSKMSGGLAPSKSTVYVSNLPFSLTNNDLHKIFIKYGKVVKVTIVKDKDTRRSKGVAFVLFLDRESAHNCARALNNKQLFGRTVRASIAVDNGRAAEFIRRRNYTDKTKCYECGESGHLSYACPKNMLGEREPPKKKEKKKKKKVEETEEVEDEESEEEGEDPALDSLSQAIAFQQARIEEDEQRRKQREDANGASTSEDSRRPRIKKSAYFSDEEELSD</sequence>
<keyword evidence="3" id="KW-0507">mRNA processing</keyword>
<keyword evidence="9" id="KW-0508">mRNA splicing</keyword>
<keyword evidence="7" id="KW-0862">Zinc</keyword>
<dbReference type="Pfam" id="PF00076">
    <property type="entry name" value="RRM_1"/>
    <property type="match status" value="1"/>
</dbReference>
<keyword evidence="4" id="KW-0479">Metal-binding</keyword>
<dbReference type="Gene3D" id="3.30.70.330">
    <property type="match status" value="1"/>
</dbReference>
<evidence type="ECO:0000256" key="8">
    <source>
        <dbReference type="ARBA" id="ARBA00022884"/>
    </source>
</evidence>
<dbReference type="InterPro" id="IPR036875">
    <property type="entry name" value="Znf_CCHC_sf"/>
</dbReference>
<evidence type="ECO:0000256" key="4">
    <source>
        <dbReference type="ARBA" id="ARBA00022723"/>
    </source>
</evidence>
<comment type="subcellular location">
    <subcellularLocation>
        <location evidence="1">Nucleus</location>
    </subcellularLocation>
</comment>
<evidence type="ECO:0000256" key="11">
    <source>
        <dbReference type="ARBA" id="ARBA00032031"/>
    </source>
</evidence>
<evidence type="ECO:0000259" key="16">
    <source>
        <dbReference type="PROSITE" id="PS50158"/>
    </source>
</evidence>
<evidence type="ECO:0000256" key="9">
    <source>
        <dbReference type="ARBA" id="ARBA00023187"/>
    </source>
</evidence>
<feature type="compositionally biased region" description="Acidic residues" evidence="14">
    <location>
        <begin position="176"/>
        <end position="193"/>
    </location>
</feature>
<dbReference type="SMART" id="SM00360">
    <property type="entry name" value="RRM"/>
    <property type="match status" value="1"/>
</dbReference>
<accession>A0ABR0ZCA5</accession>
<evidence type="ECO:0000256" key="3">
    <source>
        <dbReference type="ARBA" id="ARBA00022664"/>
    </source>
</evidence>
<keyword evidence="5" id="KW-0747">Spliceosome</keyword>
<evidence type="ECO:0000256" key="13">
    <source>
        <dbReference type="PROSITE-ProRule" id="PRU00176"/>
    </source>
</evidence>
<evidence type="ECO:0000256" key="14">
    <source>
        <dbReference type="SAM" id="MobiDB-lite"/>
    </source>
</evidence>
<dbReference type="Proteomes" id="UP001369086">
    <property type="component" value="Unassembled WGS sequence"/>
</dbReference>
<keyword evidence="8 13" id="KW-0694">RNA-binding</keyword>
<comment type="caution">
    <text evidence="17">The sequence shown here is derived from an EMBL/GenBank/DDBJ whole genome shotgun (WGS) entry which is preliminary data.</text>
</comment>
<keyword evidence="6 12" id="KW-0863">Zinc-finger</keyword>
<dbReference type="SUPFAM" id="SSF57756">
    <property type="entry name" value="Retrovirus zinc finger-like domains"/>
    <property type="match status" value="1"/>
</dbReference>
<feature type="domain" description="CCHC-type" evidence="16">
    <location>
        <begin position="138"/>
        <end position="154"/>
    </location>
</feature>
<feature type="region of interest" description="Disordered" evidence="14">
    <location>
        <begin position="151"/>
        <end position="249"/>
    </location>
</feature>
<protein>
    <recommendedName>
        <fullName evidence="2">Zinc finger CCHC-type and RNA-binding motif-containing protein 1</fullName>
    </recommendedName>
    <alternativeName>
        <fullName evidence="11">U11/U12 small nuclear ribonucleoprotein 31 kDa protein</fullName>
    </alternativeName>
</protein>
<evidence type="ECO:0000313" key="18">
    <source>
        <dbReference type="Proteomes" id="UP001369086"/>
    </source>
</evidence>
<dbReference type="SMART" id="SM00343">
    <property type="entry name" value="ZnF_C2HC"/>
    <property type="match status" value="1"/>
</dbReference>
<evidence type="ECO:0000256" key="10">
    <source>
        <dbReference type="ARBA" id="ARBA00023242"/>
    </source>
</evidence>
<dbReference type="InterPro" id="IPR012677">
    <property type="entry name" value="Nucleotide-bd_a/b_plait_sf"/>
</dbReference>
<evidence type="ECO:0000256" key="5">
    <source>
        <dbReference type="ARBA" id="ARBA00022728"/>
    </source>
</evidence>
<evidence type="ECO:0000256" key="2">
    <source>
        <dbReference type="ARBA" id="ARBA00015428"/>
    </source>
</evidence>
<gene>
    <name evidence="17" type="ORF">HHUSO_G15462</name>
</gene>
<evidence type="ECO:0000256" key="1">
    <source>
        <dbReference type="ARBA" id="ARBA00004123"/>
    </source>
</evidence>
<reference evidence="17 18" key="1">
    <citation type="submission" date="2021-05" db="EMBL/GenBank/DDBJ databases">
        <authorList>
            <person name="Zahm M."/>
            <person name="Klopp C."/>
            <person name="Cabau C."/>
            <person name="Kuhl H."/>
            <person name="Suciu R."/>
            <person name="Ciorpac M."/>
            <person name="Holostenco D."/>
            <person name="Gessner J."/>
            <person name="Wuertz S."/>
            <person name="Hohne C."/>
            <person name="Stock M."/>
            <person name="Gislard M."/>
            <person name="Lluch J."/>
            <person name="Milhes M."/>
            <person name="Lampietro C."/>
            <person name="Lopez Roques C."/>
            <person name="Donnadieu C."/>
            <person name="Du K."/>
            <person name="Schartl M."/>
            <person name="Guiguen Y."/>
        </authorList>
    </citation>
    <scope>NUCLEOTIDE SEQUENCE [LARGE SCALE GENOMIC DNA]</scope>
    <source>
        <strain evidence="17">Hh-F2</strain>
        <tissue evidence="17">Blood</tissue>
    </source>
</reference>
<name>A0ABR0ZCA5_HUSHU</name>
<evidence type="ECO:0000256" key="7">
    <source>
        <dbReference type="ARBA" id="ARBA00022833"/>
    </source>
</evidence>
<feature type="domain" description="RRM" evidence="15">
    <location>
        <begin position="42"/>
        <end position="120"/>
    </location>
</feature>
<dbReference type="InterPro" id="IPR001878">
    <property type="entry name" value="Znf_CCHC"/>
</dbReference>
<dbReference type="InterPro" id="IPR035979">
    <property type="entry name" value="RBD_domain_sf"/>
</dbReference>
<organism evidence="17 18">
    <name type="scientific">Huso huso</name>
    <name type="common">Beluga</name>
    <name type="synonym">Acipenser huso</name>
    <dbReference type="NCBI Taxonomy" id="61971"/>
    <lineage>
        <taxon>Eukaryota</taxon>
        <taxon>Metazoa</taxon>
        <taxon>Chordata</taxon>
        <taxon>Craniata</taxon>
        <taxon>Vertebrata</taxon>
        <taxon>Euteleostomi</taxon>
        <taxon>Actinopterygii</taxon>
        <taxon>Chondrostei</taxon>
        <taxon>Acipenseriformes</taxon>
        <taxon>Acipenseridae</taxon>
        <taxon>Huso</taxon>
    </lineage>
</organism>
<dbReference type="PROSITE" id="PS50102">
    <property type="entry name" value="RRM"/>
    <property type="match status" value="1"/>
</dbReference>
<dbReference type="InterPro" id="IPR034219">
    <property type="entry name" value="ZCRB1_RRM"/>
</dbReference>
<dbReference type="PANTHER" id="PTHR46259">
    <property type="entry name" value="ZINC FINGER CCHC-TYPE AND RNA-BINDING MOTIF-CONTAINING PROTEIN 1"/>
    <property type="match status" value="1"/>
</dbReference>
<dbReference type="InterPro" id="IPR000504">
    <property type="entry name" value="RRM_dom"/>
</dbReference>
<evidence type="ECO:0000313" key="17">
    <source>
        <dbReference type="EMBL" id="KAK6482447.1"/>
    </source>
</evidence>
<proteinExistence type="predicted"/>